<protein>
    <submittedName>
        <fullName evidence="1">Uncharacterized protein</fullName>
    </submittedName>
</protein>
<comment type="caution">
    <text evidence="1">The sequence shown here is derived from an EMBL/GenBank/DDBJ whole genome shotgun (WGS) entry which is preliminary data.</text>
</comment>
<evidence type="ECO:0000313" key="1">
    <source>
        <dbReference type="EMBL" id="GAI76532.1"/>
    </source>
</evidence>
<feature type="non-terminal residue" evidence="1">
    <location>
        <position position="79"/>
    </location>
</feature>
<gene>
    <name evidence="1" type="ORF">S12H4_18471</name>
</gene>
<reference evidence="1" key="1">
    <citation type="journal article" date="2014" name="Front. Microbiol.">
        <title>High frequency of phylogenetically diverse reductive dehalogenase-homologous genes in deep subseafloor sedimentary metagenomes.</title>
        <authorList>
            <person name="Kawai M."/>
            <person name="Futagami T."/>
            <person name="Toyoda A."/>
            <person name="Takaki Y."/>
            <person name="Nishi S."/>
            <person name="Hori S."/>
            <person name="Arai W."/>
            <person name="Tsubouchi T."/>
            <person name="Morono Y."/>
            <person name="Uchiyama I."/>
            <person name="Ito T."/>
            <person name="Fujiyama A."/>
            <person name="Inagaki F."/>
            <person name="Takami H."/>
        </authorList>
    </citation>
    <scope>NUCLEOTIDE SEQUENCE</scope>
    <source>
        <strain evidence="1">Expedition CK06-06</strain>
    </source>
</reference>
<name>X1R735_9ZZZZ</name>
<dbReference type="AlphaFoldDB" id="X1R735"/>
<organism evidence="1">
    <name type="scientific">marine sediment metagenome</name>
    <dbReference type="NCBI Taxonomy" id="412755"/>
    <lineage>
        <taxon>unclassified sequences</taxon>
        <taxon>metagenomes</taxon>
        <taxon>ecological metagenomes</taxon>
    </lineage>
</organism>
<dbReference type="EMBL" id="BARW01009128">
    <property type="protein sequence ID" value="GAI76532.1"/>
    <property type="molecule type" value="Genomic_DNA"/>
</dbReference>
<proteinExistence type="predicted"/>
<accession>X1R735</accession>
<sequence>MANSSEHRASNKEKSILSERKMDTRLRIMCRKAWGFESPLPHCQILSPLVLLLKYLENPFFCLSPSVKLQVGYASSDLP</sequence>